<name>A0AAV5HHX2_9ROSI</name>
<evidence type="ECO:0000256" key="4">
    <source>
        <dbReference type="ARBA" id="ARBA00022512"/>
    </source>
</evidence>
<comment type="similarity">
    <text evidence="2 12">Belongs to the glycosyl hydrolase 28 family.</text>
</comment>
<evidence type="ECO:0000256" key="13">
    <source>
        <dbReference type="SAM" id="SignalP"/>
    </source>
</evidence>
<evidence type="ECO:0000256" key="3">
    <source>
        <dbReference type="ARBA" id="ARBA00012736"/>
    </source>
</evidence>
<keyword evidence="15" id="KW-1185">Reference proteome</keyword>
<dbReference type="Gene3D" id="2.160.20.10">
    <property type="entry name" value="Single-stranded right-handed beta-helix, Pectin lyase-like"/>
    <property type="match status" value="1"/>
</dbReference>
<evidence type="ECO:0000256" key="6">
    <source>
        <dbReference type="ARBA" id="ARBA00022801"/>
    </source>
</evidence>
<dbReference type="AlphaFoldDB" id="A0AAV5HHX2"/>
<evidence type="ECO:0000256" key="11">
    <source>
        <dbReference type="ARBA" id="ARBA00070098"/>
    </source>
</evidence>
<dbReference type="Proteomes" id="UP001054252">
    <property type="component" value="Unassembled WGS sequence"/>
</dbReference>
<keyword evidence="8" id="KW-0961">Cell wall biogenesis/degradation</keyword>
<comment type="catalytic activity">
    <reaction evidence="9">
        <text>(1,4-alpha-D-galacturonosyl)n+m + H2O = (1,4-alpha-D-galacturonosyl)n + (1,4-alpha-D-galacturonosyl)m.</text>
        <dbReference type="EC" id="3.2.1.15"/>
    </reaction>
</comment>
<keyword evidence="5" id="KW-0964">Secreted</keyword>
<evidence type="ECO:0000256" key="12">
    <source>
        <dbReference type="RuleBase" id="RU361169"/>
    </source>
</evidence>
<evidence type="ECO:0000256" key="8">
    <source>
        <dbReference type="ARBA" id="ARBA00023316"/>
    </source>
</evidence>
<comment type="caution">
    <text evidence="14">The sequence shown here is derived from an EMBL/GenBank/DDBJ whole genome shotgun (WGS) entry which is preliminary data.</text>
</comment>
<dbReference type="InterPro" id="IPR012334">
    <property type="entry name" value="Pectin_lyas_fold"/>
</dbReference>
<evidence type="ECO:0000256" key="1">
    <source>
        <dbReference type="ARBA" id="ARBA00004191"/>
    </source>
</evidence>
<dbReference type="SMART" id="SM00710">
    <property type="entry name" value="PbH1"/>
    <property type="match status" value="5"/>
</dbReference>
<comment type="function">
    <text evidence="10">May function in the depolymerization of the pectin in its walls during pollen tube elongation, or in that of the pistil during pollination.</text>
</comment>
<evidence type="ECO:0000313" key="14">
    <source>
        <dbReference type="EMBL" id="GKU85352.1"/>
    </source>
</evidence>
<evidence type="ECO:0000256" key="2">
    <source>
        <dbReference type="ARBA" id="ARBA00008834"/>
    </source>
</evidence>
<evidence type="ECO:0000256" key="5">
    <source>
        <dbReference type="ARBA" id="ARBA00022525"/>
    </source>
</evidence>
<dbReference type="GO" id="GO:0071555">
    <property type="term" value="P:cell wall organization"/>
    <property type="evidence" value="ECO:0007669"/>
    <property type="project" value="UniProtKB-KW"/>
</dbReference>
<dbReference type="GO" id="GO:0004650">
    <property type="term" value="F:polygalacturonase activity"/>
    <property type="evidence" value="ECO:0007669"/>
    <property type="project" value="UniProtKB-EC"/>
</dbReference>
<evidence type="ECO:0000313" key="15">
    <source>
        <dbReference type="Proteomes" id="UP001054252"/>
    </source>
</evidence>
<feature type="signal peptide" evidence="13">
    <location>
        <begin position="1"/>
        <end position="26"/>
    </location>
</feature>
<dbReference type="PANTHER" id="PTHR31375">
    <property type="match status" value="1"/>
</dbReference>
<comment type="subcellular location">
    <subcellularLocation>
        <location evidence="1">Secreted</location>
        <location evidence="1">Cell wall</location>
    </subcellularLocation>
</comment>
<feature type="chain" id="PRO_5043988790" description="Polygalacturonase" evidence="13">
    <location>
        <begin position="27"/>
        <end position="432"/>
    </location>
</feature>
<dbReference type="GO" id="GO:0005975">
    <property type="term" value="P:carbohydrate metabolic process"/>
    <property type="evidence" value="ECO:0007669"/>
    <property type="project" value="InterPro"/>
</dbReference>
<dbReference type="SUPFAM" id="SSF51126">
    <property type="entry name" value="Pectin lyase-like"/>
    <property type="match status" value="1"/>
</dbReference>
<evidence type="ECO:0000256" key="7">
    <source>
        <dbReference type="ARBA" id="ARBA00023295"/>
    </source>
</evidence>
<gene>
    <name evidence="14" type="ORF">SLEP1_g32</name>
</gene>
<dbReference type="InterPro" id="IPR011050">
    <property type="entry name" value="Pectin_lyase_fold/virulence"/>
</dbReference>
<protein>
    <recommendedName>
        <fullName evidence="11">Polygalacturonase</fullName>
        <ecNumber evidence="3">3.2.1.15</ecNumber>
    </recommendedName>
</protein>
<evidence type="ECO:0000256" key="10">
    <source>
        <dbReference type="ARBA" id="ARBA00060133"/>
    </source>
</evidence>
<sequence length="432" mass="46232">MAMAFTGITQVIAILLLCIALAGCEAKVINVAKDPYNADDALAKARGIAKGKVDPNVKVFNVLDFGAKADGKTNAAMNFIRTFKAACNFRGSAMMVIPQGNFLIGPVIFQGPCFNPSPLIIKVAGIVKADPDISEYTGGADATEWITIQNIDGLIITGSGTFDGQGAESWKYNDCTKNDNCIRMPANIMFNKVSNAIIRGIRSIDAKGFHIFISNSQNFRIFNVHIIAPADSPNTDGIHMSKSSVVKISRSNIATGDDCVSMIQGSQNISIKKVTCGPGHGYSIGSLGHYEDELDVSGIIVKNSTLIGTDNGVRIKTYKASTPSKASGMIFQDIVMYGVRNPIIINQEYGKQSSKEPSKVAISDVHFVNIRGTTTSKVAVNLLCSESTPCQGIHMKNINLAYTGEPNNLPYSSTCTNAKVEYIGIQNPPPCT</sequence>
<dbReference type="FunFam" id="2.160.20.10:FF:000004">
    <property type="entry name" value="Pectin lyase-like superfamily protein"/>
    <property type="match status" value="1"/>
</dbReference>
<keyword evidence="4" id="KW-0134">Cell wall</keyword>
<dbReference type="EMBL" id="BPVZ01000001">
    <property type="protein sequence ID" value="GKU85352.1"/>
    <property type="molecule type" value="Genomic_DNA"/>
</dbReference>
<dbReference type="InterPro" id="IPR006626">
    <property type="entry name" value="PbH1"/>
</dbReference>
<evidence type="ECO:0000256" key="9">
    <source>
        <dbReference type="ARBA" id="ARBA00034074"/>
    </source>
</evidence>
<organism evidence="14 15">
    <name type="scientific">Rubroshorea leprosula</name>
    <dbReference type="NCBI Taxonomy" id="152421"/>
    <lineage>
        <taxon>Eukaryota</taxon>
        <taxon>Viridiplantae</taxon>
        <taxon>Streptophyta</taxon>
        <taxon>Embryophyta</taxon>
        <taxon>Tracheophyta</taxon>
        <taxon>Spermatophyta</taxon>
        <taxon>Magnoliopsida</taxon>
        <taxon>eudicotyledons</taxon>
        <taxon>Gunneridae</taxon>
        <taxon>Pentapetalae</taxon>
        <taxon>rosids</taxon>
        <taxon>malvids</taxon>
        <taxon>Malvales</taxon>
        <taxon>Dipterocarpaceae</taxon>
        <taxon>Rubroshorea</taxon>
    </lineage>
</organism>
<keyword evidence="6 12" id="KW-0378">Hydrolase</keyword>
<proteinExistence type="inferred from homology"/>
<dbReference type="EC" id="3.2.1.15" evidence="3"/>
<dbReference type="InterPro" id="IPR000743">
    <property type="entry name" value="Glyco_hydro_28"/>
</dbReference>
<accession>A0AAV5HHX2</accession>
<dbReference type="Pfam" id="PF00295">
    <property type="entry name" value="Glyco_hydro_28"/>
    <property type="match status" value="1"/>
</dbReference>
<keyword evidence="7 12" id="KW-0326">Glycosidase</keyword>
<reference evidence="14 15" key="1">
    <citation type="journal article" date="2021" name="Commun. Biol.">
        <title>The genome of Shorea leprosula (Dipterocarpaceae) highlights the ecological relevance of drought in aseasonal tropical rainforests.</title>
        <authorList>
            <person name="Ng K.K.S."/>
            <person name="Kobayashi M.J."/>
            <person name="Fawcett J.A."/>
            <person name="Hatakeyama M."/>
            <person name="Paape T."/>
            <person name="Ng C.H."/>
            <person name="Ang C.C."/>
            <person name="Tnah L.H."/>
            <person name="Lee C.T."/>
            <person name="Nishiyama T."/>
            <person name="Sese J."/>
            <person name="O'Brien M.J."/>
            <person name="Copetti D."/>
            <person name="Mohd Noor M.I."/>
            <person name="Ong R.C."/>
            <person name="Putra M."/>
            <person name="Sireger I.Z."/>
            <person name="Indrioko S."/>
            <person name="Kosugi Y."/>
            <person name="Izuno A."/>
            <person name="Isagi Y."/>
            <person name="Lee S.L."/>
            <person name="Shimizu K.K."/>
        </authorList>
    </citation>
    <scope>NUCLEOTIDE SEQUENCE [LARGE SCALE GENOMIC DNA]</scope>
    <source>
        <strain evidence="14">214</strain>
    </source>
</reference>
<keyword evidence="13" id="KW-0732">Signal</keyword>